<protein>
    <recommendedName>
        <fullName evidence="5">dolichyl-phosphate beta-glucosyltransferase</fullName>
        <ecNumber evidence="5">2.4.1.117</ecNumber>
    </recommendedName>
</protein>
<keyword evidence="12 15" id="KW-0472">Membrane</keyword>
<dbReference type="AlphaFoldDB" id="K6WXR7"/>
<reference evidence="18 19" key="1">
    <citation type="submission" date="2012-08" db="EMBL/GenBank/DDBJ databases">
        <title>Whole genome shotgun sequence of Kineosphaera limosa NBRC 100340.</title>
        <authorList>
            <person name="Yoshida I."/>
            <person name="Isaki S."/>
            <person name="Hosoyama A."/>
            <person name="Tsuchikane K."/>
            <person name="Katsumata H."/>
            <person name="Ando Y."/>
            <person name="Ohji S."/>
            <person name="Hamada M."/>
            <person name="Tamura T."/>
            <person name="Yamazoe A."/>
            <person name="Yamazaki S."/>
            <person name="Fujita N."/>
        </authorList>
    </citation>
    <scope>NUCLEOTIDE SEQUENCE [LARGE SCALE GENOMIC DNA]</scope>
    <source>
        <strain evidence="18 19">NBRC 100340</strain>
    </source>
</reference>
<keyword evidence="9" id="KW-0256">Endoplasmic reticulum</keyword>
<dbReference type="eggNOG" id="COG1215">
    <property type="taxonomic scope" value="Bacteria"/>
</dbReference>
<dbReference type="GO" id="GO:0016020">
    <property type="term" value="C:membrane"/>
    <property type="evidence" value="ECO:0007669"/>
    <property type="project" value="UniProtKB-SubCell"/>
</dbReference>
<evidence type="ECO:0000256" key="15">
    <source>
        <dbReference type="SAM" id="Phobius"/>
    </source>
</evidence>
<dbReference type="Pfam" id="PF04138">
    <property type="entry name" value="GtrA_DPMS_TM"/>
    <property type="match status" value="1"/>
</dbReference>
<evidence type="ECO:0000259" key="16">
    <source>
        <dbReference type="Pfam" id="PF00535"/>
    </source>
</evidence>
<comment type="catalytic activity">
    <reaction evidence="13">
        <text>a di-trans,poly-cis-dolichyl phosphate + UDP-alpha-D-glucose = a di-trans,poly-cis-dolichyl beta-D-glucosyl phosphate + UDP</text>
        <dbReference type="Rhea" id="RHEA:15401"/>
        <dbReference type="Rhea" id="RHEA-COMP:19498"/>
        <dbReference type="Rhea" id="RHEA-COMP:19502"/>
        <dbReference type="ChEBI" id="CHEBI:57525"/>
        <dbReference type="ChEBI" id="CHEBI:57683"/>
        <dbReference type="ChEBI" id="CHEBI:58223"/>
        <dbReference type="ChEBI" id="CHEBI:58885"/>
        <dbReference type="EC" id="2.4.1.117"/>
    </reaction>
    <physiologicalReaction direction="left-to-right" evidence="13">
        <dbReference type="Rhea" id="RHEA:15402"/>
    </physiologicalReaction>
</comment>
<feature type="compositionally biased region" description="Gly residues" evidence="14">
    <location>
        <begin position="431"/>
        <end position="440"/>
    </location>
</feature>
<gene>
    <name evidence="18" type="ORF">KILIM_051_00140</name>
</gene>
<evidence type="ECO:0000256" key="11">
    <source>
        <dbReference type="ARBA" id="ARBA00022989"/>
    </source>
</evidence>
<evidence type="ECO:0000256" key="1">
    <source>
        <dbReference type="ARBA" id="ARBA00004141"/>
    </source>
</evidence>
<evidence type="ECO:0000256" key="7">
    <source>
        <dbReference type="ARBA" id="ARBA00022679"/>
    </source>
</evidence>
<dbReference type="GO" id="GO:0004581">
    <property type="term" value="F:dolichyl-phosphate beta-glucosyltransferase activity"/>
    <property type="evidence" value="ECO:0007669"/>
    <property type="project" value="UniProtKB-EC"/>
</dbReference>
<dbReference type="STRING" id="1184609.KILIM_051_00140"/>
<evidence type="ECO:0000256" key="3">
    <source>
        <dbReference type="ARBA" id="ARBA00004922"/>
    </source>
</evidence>
<sequence>MSTTIRPVLDVVVPVYNEQAGLAACVQRLTAHLETHFPYPWRVTVADNASTDATLEVARMLAARDRRVRVVHLEQKGRGRALNQVWSASDAHILAYMDVDLSTDLDALWPLVAPLMSGHSDLAIGTRLAHGARVVRGAKREFISRSYNLLLRTGLDAGFSDAQCGFKAIRADVAAQLLPHVQDTAWFFDTELLVIAERAGLRIHEVPVDWFDDPDSRVDVVQTALDDLRGMRSVRQRLASGDIPVEAIAASMGRGQLRGGLGRDAWRFAGVGAASTVVHLGLFAALGTAGLALQLANALALVVATMFNTAANRRFTFGARGREGALRLQVQGLAIFALTWAFSAAAIAGLAVVAPSAPTWVATGVVGAASVAATLAKFALFRSRLRPAGKGHFLLEPQAAPAMGTVAAVDTAVAAEAAEAVEAVEAVGADPRGGGDGGRGQCEPAPDSPVTARPLTSVA</sequence>
<dbReference type="PANTHER" id="PTHR10859:SF91">
    <property type="entry name" value="DOLICHYL-PHOSPHATE BETA-GLUCOSYLTRANSFERASE"/>
    <property type="match status" value="1"/>
</dbReference>
<feature type="transmembrane region" description="Helical" evidence="15">
    <location>
        <begin position="332"/>
        <end position="354"/>
    </location>
</feature>
<keyword evidence="19" id="KW-1185">Reference proteome</keyword>
<evidence type="ECO:0000256" key="14">
    <source>
        <dbReference type="SAM" id="MobiDB-lite"/>
    </source>
</evidence>
<proteinExistence type="inferred from homology"/>
<keyword evidence="8 15" id="KW-0812">Transmembrane</keyword>
<dbReference type="CDD" id="cd04188">
    <property type="entry name" value="DPG_synthase"/>
    <property type="match status" value="1"/>
</dbReference>
<feature type="transmembrane region" description="Helical" evidence="15">
    <location>
        <begin position="360"/>
        <end position="380"/>
    </location>
</feature>
<dbReference type="EC" id="2.4.1.117" evidence="5"/>
<name>K6WXR7_9MICO</name>
<dbReference type="GO" id="GO:0006487">
    <property type="term" value="P:protein N-linked glycosylation"/>
    <property type="evidence" value="ECO:0007669"/>
    <property type="project" value="TreeGrafter"/>
</dbReference>
<dbReference type="FunFam" id="3.90.550.10:FF:000131">
    <property type="entry name" value="Glycosyl transferase"/>
    <property type="match status" value="1"/>
</dbReference>
<evidence type="ECO:0000256" key="2">
    <source>
        <dbReference type="ARBA" id="ARBA00004389"/>
    </source>
</evidence>
<evidence type="ECO:0000256" key="9">
    <source>
        <dbReference type="ARBA" id="ARBA00022824"/>
    </source>
</evidence>
<feature type="region of interest" description="Disordered" evidence="14">
    <location>
        <begin position="427"/>
        <end position="459"/>
    </location>
</feature>
<comment type="similarity">
    <text evidence="4">Belongs to the glycosyltransferase 2 family.</text>
</comment>
<feature type="domain" description="GtrA/DPMS transmembrane" evidence="17">
    <location>
        <begin position="267"/>
        <end position="381"/>
    </location>
</feature>
<dbReference type="GO" id="GO:0000271">
    <property type="term" value="P:polysaccharide biosynthetic process"/>
    <property type="evidence" value="ECO:0007669"/>
    <property type="project" value="InterPro"/>
</dbReference>
<evidence type="ECO:0000259" key="17">
    <source>
        <dbReference type="Pfam" id="PF04138"/>
    </source>
</evidence>
<dbReference type="Proteomes" id="UP000008366">
    <property type="component" value="Unassembled WGS sequence"/>
</dbReference>
<dbReference type="RefSeq" id="WP_006593404.1">
    <property type="nucleotide sequence ID" value="NZ_BAHD01000051.1"/>
</dbReference>
<dbReference type="Gene3D" id="3.90.550.10">
    <property type="entry name" value="Spore Coat Polysaccharide Biosynthesis Protein SpsA, Chain A"/>
    <property type="match status" value="1"/>
</dbReference>
<keyword evidence="10" id="KW-0735">Signal-anchor</keyword>
<comment type="pathway">
    <text evidence="3">Protein modification; protein glycosylation.</text>
</comment>
<dbReference type="Pfam" id="PF00535">
    <property type="entry name" value="Glycos_transf_2"/>
    <property type="match status" value="1"/>
</dbReference>
<evidence type="ECO:0000256" key="8">
    <source>
        <dbReference type="ARBA" id="ARBA00022692"/>
    </source>
</evidence>
<dbReference type="InterPro" id="IPR001173">
    <property type="entry name" value="Glyco_trans_2-like"/>
</dbReference>
<evidence type="ECO:0000256" key="6">
    <source>
        <dbReference type="ARBA" id="ARBA00022676"/>
    </source>
</evidence>
<dbReference type="EMBL" id="BAHD01000051">
    <property type="protein sequence ID" value="GAB96872.1"/>
    <property type="molecule type" value="Genomic_DNA"/>
</dbReference>
<evidence type="ECO:0000313" key="18">
    <source>
        <dbReference type="EMBL" id="GAB96872.1"/>
    </source>
</evidence>
<comment type="caution">
    <text evidence="18">The sequence shown here is derived from an EMBL/GenBank/DDBJ whole genome shotgun (WGS) entry which is preliminary data.</text>
</comment>
<evidence type="ECO:0000313" key="19">
    <source>
        <dbReference type="Proteomes" id="UP000008366"/>
    </source>
</evidence>
<comment type="subcellular location">
    <subcellularLocation>
        <location evidence="2">Endoplasmic reticulum membrane</location>
        <topology evidence="2">Single-pass membrane protein</topology>
    </subcellularLocation>
    <subcellularLocation>
        <location evidence="1">Membrane</location>
        <topology evidence="1">Multi-pass membrane protein</topology>
    </subcellularLocation>
</comment>
<dbReference type="InterPro" id="IPR007267">
    <property type="entry name" value="GtrA_DPMS_TM"/>
</dbReference>
<organism evidence="18 19">
    <name type="scientific">Kineosphaera limosa NBRC 100340</name>
    <dbReference type="NCBI Taxonomy" id="1184609"/>
    <lineage>
        <taxon>Bacteria</taxon>
        <taxon>Bacillati</taxon>
        <taxon>Actinomycetota</taxon>
        <taxon>Actinomycetes</taxon>
        <taxon>Micrococcales</taxon>
        <taxon>Dermatophilaceae</taxon>
        <taxon>Kineosphaera</taxon>
    </lineage>
</organism>
<keyword evidence="7 18" id="KW-0808">Transferase</keyword>
<feature type="transmembrane region" description="Helical" evidence="15">
    <location>
        <begin position="291"/>
        <end position="311"/>
    </location>
</feature>
<dbReference type="InterPro" id="IPR035518">
    <property type="entry name" value="DPG_synthase"/>
</dbReference>
<dbReference type="InterPro" id="IPR029044">
    <property type="entry name" value="Nucleotide-diphossugar_trans"/>
</dbReference>
<feature type="domain" description="Glycosyltransferase 2-like" evidence="16">
    <location>
        <begin position="11"/>
        <end position="176"/>
    </location>
</feature>
<dbReference type="PANTHER" id="PTHR10859">
    <property type="entry name" value="GLYCOSYL TRANSFERASE"/>
    <property type="match status" value="1"/>
</dbReference>
<evidence type="ECO:0000256" key="12">
    <source>
        <dbReference type="ARBA" id="ARBA00023136"/>
    </source>
</evidence>
<evidence type="ECO:0000256" key="13">
    <source>
        <dbReference type="ARBA" id="ARBA00045097"/>
    </source>
</evidence>
<keyword evidence="11 15" id="KW-1133">Transmembrane helix</keyword>
<keyword evidence="6" id="KW-0328">Glycosyltransferase</keyword>
<evidence type="ECO:0000256" key="10">
    <source>
        <dbReference type="ARBA" id="ARBA00022968"/>
    </source>
</evidence>
<evidence type="ECO:0000256" key="4">
    <source>
        <dbReference type="ARBA" id="ARBA00006739"/>
    </source>
</evidence>
<evidence type="ECO:0000256" key="5">
    <source>
        <dbReference type="ARBA" id="ARBA00012583"/>
    </source>
</evidence>
<accession>K6WXR7</accession>
<dbReference type="SUPFAM" id="SSF53448">
    <property type="entry name" value="Nucleotide-diphospho-sugar transferases"/>
    <property type="match status" value="1"/>
</dbReference>